<evidence type="ECO:0000256" key="1">
    <source>
        <dbReference type="SAM" id="Phobius"/>
    </source>
</evidence>
<keyword evidence="1" id="KW-0812">Transmembrane</keyword>
<protein>
    <submittedName>
        <fullName evidence="2">Uncharacterized protein</fullName>
    </submittedName>
</protein>
<keyword evidence="3" id="KW-1185">Reference proteome</keyword>
<keyword evidence="1" id="KW-0472">Membrane</keyword>
<accession>A0ABR2WT41</accession>
<sequence>MVETHATNFGNCGISEEAVVQLNHFLDEFLNQLVRIVGYELVDIDRLSTSISFQFAFNSLGSRCIEEGKKSMKLRATQGDIQAQLTKQDLRLLKALRNVTANEYQETSSIKKFRLSRSVKYFLKIVIATLGQYVVHSMVLMAGKSTGEMLNMDDLFLTLCEDDQLKGMFLRMKTRIHMEKLIVEDRVQKALDQEITRRLRSSSAPPKSNNIVCNLHTLLDPANFRSTPDPSDSIQTTNGKNKGLAKVLRSICDNVQMVNFNYTNISQYIDLTLTVAYLPSGR</sequence>
<proteinExistence type="predicted"/>
<dbReference type="EMBL" id="JASJQH010000393">
    <property type="protein sequence ID" value="KAK9764627.1"/>
    <property type="molecule type" value="Genomic_DNA"/>
</dbReference>
<evidence type="ECO:0000313" key="3">
    <source>
        <dbReference type="Proteomes" id="UP001479436"/>
    </source>
</evidence>
<feature type="transmembrane region" description="Helical" evidence="1">
    <location>
        <begin position="121"/>
        <end position="142"/>
    </location>
</feature>
<name>A0ABR2WT41_9FUNG</name>
<organism evidence="2 3">
    <name type="scientific">Basidiobolus ranarum</name>
    <dbReference type="NCBI Taxonomy" id="34480"/>
    <lineage>
        <taxon>Eukaryota</taxon>
        <taxon>Fungi</taxon>
        <taxon>Fungi incertae sedis</taxon>
        <taxon>Zoopagomycota</taxon>
        <taxon>Entomophthoromycotina</taxon>
        <taxon>Basidiobolomycetes</taxon>
        <taxon>Basidiobolales</taxon>
        <taxon>Basidiobolaceae</taxon>
        <taxon>Basidiobolus</taxon>
    </lineage>
</organism>
<comment type="caution">
    <text evidence="2">The sequence shown here is derived from an EMBL/GenBank/DDBJ whole genome shotgun (WGS) entry which is preliminary data.</text>
</comment>
<evidence type="ECO:0000313" key="2">
    <source>
        <dbReference type="EMBL" id="KAK9764627.1"/>
    </source>
</evidence>
<dbReference type="Proteomes" id="UP001479436">
    <property type="component" value="Unassembled WGS sequence"/>
</dbReference>
<gene>
    <name evidence="2" type="ORF">K7432_007704</name>
</gene>
<reference evidence="2 3" key="1">
    <citation type="submission" date="2023-04" db="EMBL/GenBank/DDBJ databases">
        <title>Genome of Basidiobolus ranarum AG-B5.</title>
        <authorList>
            <person name="Stajich J.E."/>
            <person name="Carter-House D."/>
            <person name="Gryganskyi A."/>
        </authorList>
    </citation>
    <scope>NUCLEOTIDE SEQUENCE [LARGE SCALE GENOMIC DNA]</scope>
    <source>
        <strain evidence="2 3">AG-B5</strain>
    </source>
</reference>
<keyword evidence="1" id="KW-1133">Transmembrane helix</keyword>